<evidence type="ECO:0000313" key="2">
    <source>
        <dbReference type="EMBL" id="CAE0446510.1"/>
    </source>
</evidence>
<dbReference type="InterPro" id="IPR036866">
    <property type="entry name" value="RibonucZ/Hydroxyglut_hydro"/>
</dbReference>
<dbReference type="InterPro" id="IPR050855">
    <property type="entry name" value="NDM-1-like"/>
</dbReference>
<proteinExistence type="predicted"/>
<protein>
    <recommendedName>
        <fullName evidence="1">Metallo-beta-lactamase domain-containing protein</fullName>
    </recommendedName>
</protein>
<name>A0A7S3PPU0_9STRA</name>
<organism evidence="2">
    <name type="scientific">Aplanochytrium stocchinoi</name>
    <dbReference type="NCBI Taxonomy" id="215587"/>
    <lineage>
        <taxon>Eukaryota</taxon>
        <taxon>Sar</taxon>
        <taxon>Stramenopiles</taxon>
        <taxon>Bigyra</taxon>
        <taxon>Labyrinthulomycetes</taxon>
        <taxon>Thraustochytrida</taxon>
        <taxon>Thraustochytriidae</taxon>
        <taxon>Aplanochytrium</taxon>
    </lineage>
</organism>
<gene>
    <name evidence="2" type="ORF">ASTO00021_LOCUS16501</name>
</gene>
<dbReference type="AlphaFoldDB" id="A0A7S3PPU0"/>
<feature type="domain" description="Metallo-beta-lactamase" evidence="1">
    <location>
        <begin position="16"/>
        <end position="216"/>
    </location>
</feature>
<sequence length="227" mass="25979">MKTETLQLLLPYGLGTVNAYLLEHRGAFLLVDTGCSSAERQLRVYLESHGCNKSNLKCVLITHGDFDHTGNAAILQREWQVPIAMHRDDVEMASKGDMFFNRKRMWCVGWLSRWMFDFNKSRFFMPNFIITLDGTSEENRILPPEFSEKIKLINIPGHSKGSIALFTTDDEQLFCGDLLENVKKPKLSDIMDDLPAARQSLDCLRKLKPRIVYPGHGSPFELNQVQE</sequence>
<evidence type="ECO:0000259" key="1">
    <source>
        <dbReference type="SMART" id="SM00849"/>
    </source>
</evidence>
<dbReference type="InterPro" id="IPR001279">
    <property type="entry name" value="Metallo-B-lactamas"/>
</dbReference>
<accession>A0A7S3PPU0</accession>
<dbReference type="EMBL" id="HBIN01021525">
    <property type="protein sequence ID" value="CAE0446510.1"/>
    <property type="molecule type" value="Transcribed_RNA"/>
</dbReference>
<dbReference type="Pfam" id="PF00753">
    <property type="entry name" value="Lactamase_B"/>
    <property type="match status" value="1"/>
</dbReference>
<reference evidence="2" key="1">
    <citation type="submission" date="2021-01" db="EMBL/GenBank/DDBJ databases">
        <authorList>
            <person name="Corre E."/>
            <person name="Pelletier E."/>
            <person name="Niang G."/>
            <person name="Scheremetjew M."/>
            <person name="Finn R."/>
            <person name="Kale V."/>
            <person name="Holt S."/>
            <person name="Cochrane G."/>
            <person name="Meng A."/>
            <person name="Brown T."/>
            <person name="Cohen L."/>
        </authorList>
    </citation>
    <scope>NUCLEOTIDE SEQUENCE</scope>
    <source>
        <strain evidence="2">GSBS06</strain>
    </source>
</reference>
<dbReference type="Gene3D" id="3.60.15.10">
    <property type="entry name" value="Ribonuclease Z/Hydroxyacylglutathione hydrolase-like"/>
    <property type="match status" value="1"/>
</dbReference>
<dbReference type="SMART" id="SM00849">
    <property type="entry name" value="Lactamase_B"/>
    <property type="match status" value="1"/>
</dbReference>
<dbReference type="PANTHER" id="PTHR42951">
    <property type="entry name" value="METALLO-BETA-LACTAMASE DOMAIN-CONTAINING"/>
    <property type="match status" value="1"/>
</dbReference>
<dbReference type="SUPFAM" id="SSF56281">
    <property type="entry name" value="Metallo-hydrolase/oxidoreductase"/>
    <property type="match status" value="1"/>
</dbReference>